<evidence type="ECO:0000259" key="1">
    <source>
        <dbReference type="Pfam" id="PF00899"/>
    </source>
</evidence>
<accession>A0A1H3QTI8</accession>
<dbReference type="Pfam" id="PF00899">
    <property type="entry name" value="ThiF"/>
    <property type="match status" value="1"/>
</dbReference>
<sequence>MLHAFSRTEMLIGSEGLQKLKESKIAVFGIGGVGTFAVEALARSGVGSLVLVDHDHICLTNINRQIHANRNTIGKPKVEAMKERILDINSDVNVIAFKELYNMDRAERLLKEDYSYVIDAIDMVSSKLDLIQRCKSKNIPIISAMGAGNKLNPTMLEVSDIYKTSVCPLAKVMRKELRNRGVKSLKVVYSRETPIVPLNLEEDCSDIDCICPNKGGASTVRRQTPGSVSFVPSVAGIIIASEVIKDILGINNIHR</sequence>
<dbReference type="InterPro" id="IPR000594">
    <property type="entry name" value="ThiF_NAD_FAD-bd"/>
</dbReference>
<evidence type="ECO:0000313" key="3">
    <source>
        <dbReference type="Proteomes" id="UP000198625"/>
    </source>
</evidence>
<dbReference type="PANTHER" id="PTHR43267:SF1">
    <property type="entry name" value="TRNA THREONYLCARBAMOYLADENOSINE DEHYDRATASE"/>
    <property type="match status" value="1"/>
</dbReference>
<gene>
    <name evidence="2" type="ORF">SAMN05660462_02070</name>
</gene>
<dbReference type="STRING" id="415015.SAMN05660462_02070"/>
<dbReference type="RefSeq" id="WP_091730805.1">
    <property type="nucleotide sequence ID" value="NZ_FNQE01000022.1"/>
</dbReference>
<dbReference type="Gene3D" id="3.40.50.720">
    <property type="entry name" value="NAD(P)-binding Rossmann-like Domain"/>
    <property type="match status" value="1"/>
</dbReference>
<evidence type="ECO:0000313" key="2">
    <source>
        <dbReference type="EMBL" id="SDZ16325.1"/>
    </source>
</evidence>
<reference evidence="2 3" key="1">
    <citation type="submission" date="2016-10" db="EMBL/GenBank/DDBJ databases">
        <authorList>
            <person name="de Groot N.N."/>
        </authorList>
    </citation>
    <scope>NUCLEOTIDE SEQUENCE [LARGE SCALE GENOMIC DNA]</scope>
    <source>
        <strain evidence="2 3">DSM 21650</strain>
    </source>
</reference>
<dbReference type="SUPFAM" id="SSF69572">
    <property type="entry name" value="Activating enzymes of the ubiquitin-like proteins"/>
    <property type="match status" value="1"/>
</dbReference>
<dbReference type="AlphaFoldDB" id="A0A1H3QTI8"/>
<dbReference type="InterPro" id="IPR035985">
    <property type="entry name" value="Ubiquitin-activating_enz"/>
</dbReference>
<dbReference type="CDD" id="cd00755">
    <property type="entry name" value="YgdL_like"/>
    <property type="match status" value="1"/>
</dbReference>
<dbReference type="GO" id="GO:0061504">
    <property type="term" value="P:cyclic threonylcarbamoyladenosine biosynthetic process"/>
    <property type="evidence" value="ECO:0007669"/>
    <property type="project" value="TreeGrafter"/>
</dbReference>
<keyword evidence="3" id="KW-1185">Reference proteome</keyword>
<protein>
    <submittedName>
        <fullName evidence="2">tRNA A37 threonylcarbamoyladenosine dehydratase</fullName>
    </submittedName>
</protein>
<dbReference type="GO" id="GO:0061503">
    <property type="term" value="F:tRNA threonylcarbamoyladenosine dehydratase"/>
    <property type="evidence" value="ECO:0007669"/>
    <property type="project" value="TreeGrafter"/>
</dbReference>
<dbReference type="InterPro" id="IPR045886">
    <property type="entry name" value="ThiF/MoeB/HesA"/>
</dbReference>
<organism evidence="2 3">
    <name type="scientific">Proteiniborus ethanoligenes</name>
    <dbReference type="NCBI Taxonomy" id="415015"/>
    <lineage>
        <taxon>Bacteria</taxon>
        <taxon>Bacillati</taxon>
        <taxon>Bacillota</taxon>
        <taxon>Clostridia</taxon>
        <taxon>Eubacteriales</taxon>
        <taxon>Proteiniborus</taxon>
    </lineage>
</organism>
<dbReference type="Proteomes" id="UP000198625">
    <property type="component" value="Unassembled WGS sequence"/>
</dbReference>
<proteinExistence type="predicted"/>
<name>A0A1H3QTI8_9FIRM</name>
<feature type="domain" description="THIF-type NAD/FAD binding fold" evidence="1">
    <location>
        <begin position="6"/>
        <end position="252"/>
    </location>
</feature>
<dbReference type="OrthoDB" id="9804150at2"/>
<dbReference type="GO" id="GO:0008641">
    <property type="term" value="F:ubiquitin-like modifier activating enzyme activity"/>
    <property type="evidence" value="ECO:0007669"/>
    <property type="project" value="InterPro"/>
</dbReference>
<dbReference type="EMBL" id="FNQE01000022">
    <property type="protein sequence ID" value="SDZ16325.1"/>
    <property type="molecule type" value="Genomic_DNA"/>
</dbReference>
<dbReference type="PANTHER" id="PTHR43267">
    <property type="entry name" value="TRNA THREONYLCARBAMOYLADENOSINE DEHYDRATASE"/>
    <property type="match status" value="1"/>
</dbReference>
<dbReference type="FunFam" id="3.40.50.720:FF:000141">
    <property type="entry name" value="tRNA threonylcarbamoyladenosine dehydratase"/>
    <property type="match status" value="1"/>
</dbReference>